<keyword evidence="2" id="KW-1185">Reference proteome</keyword>
<reference evidence="1" key="1">
    <citation type="submission" date="2022-04" db="EMBL/GenBank/DDBJ databases">
        <title>Genome of the entomopathogenic fungus Entomophthora muscae.</title>
        <authorList>
            <person name="Elya C."/>
            <person name="Lovett B.R."/>
            <person name="Lee E."/>
            <person name="Macias A.M."/>
            <person name="Hajek A.E."/>
            <person name="De Bivort B.L."/>
            <person name="Kasson M.T."/>
            <person name="De Fine Licht H.H."/>
            <person name="Stajich J.E."/>
        </authorList>
    </citation>
    <scope>NUCLEOTIDE SEQUENCE</scope>
    <source>
        <strain evidence="1">Berkeley</strain>
    </source>
</reference>
<dbReference type="Proteomes" id="UP001165960">
    <property type="component" value="Unassembled WGS sequence"/>
</dbReference>
<proteinExistence type="predicted"/>
<name>A0ACC2TR75_9FUNG</name>
<evidence type="ECO:0000313" key="2">
    <source>
        <dbReference type="Proteomes" id="UP001165960"/>
    </source>
</evidence>
<gene>
    <name evidence="1" type="primary">GCN1_3</name>
    <name evidence="1" type="ORF">DSO57_1019318</name>
</gene>
<evidence type="ECO:0000313" key="1">
    <source>
        <dbReference type="EMBL" id="KAJ9077158.1"/>
    </source>
</evidence>
<organism evidence="1 2">
    <name type="scientific">Entomophthora muscae</name>
    <dbReference type="NCBI Taxonomy" id="34485"/>
    <lineage>
        <taxon>Eukaryota</taxon>
        <taxon>Fungi</taxon>
        <taxon>Fungi incertae sedis</taxon>
        <taxon>Zoopagomycota</taxon>
        <taxon>Entomophthoromycotina</taxon>
        <taxon>Entomophthoromycetes</taxon>
        <taxon>Entomophthorales</taxon>
        <taxon>Entomophthoraceae</taxon>
        <taxon>Entomophthora</taxon>
    </lineage>
</organism>
<protein>
    <submittedName>
        <fullName evidence="1">Translational activator of GCN4</fullName>
    </submittedName>
</protein>
<sequence>MGAPIDFELLISLKPEKRCQYLAKLQDQTKSLEKKELGPLCQGILGAYSRYYDYKTQAAVLALWKELFESHAEAMAAAGPKLLQQESSKLLKPCKDLPDRFSSIPFQRYIVLTWSTLFFKCLSKANANSASTEAVLKVIIRLVDSLGEPEDVPSGLRNATKREVKSLLKISPETSTFILSTSLKALGDYHDFSFLAILLKYSDENTIKANEKTVVEAYVSKVLNAKAAVPLYVTESLHDFFASSMTKEKYTAMIKPTADRMLLRAPEVILQTLNVLYKSFSFELSGFMASQLVDQLLASYQSTTAKTRQDAYNVFSTLCTKSTNKDNLLKAVEKIAKVLASKVASWEQRSLVYKSAGILGRECSDGDVSNVLVKSIILAFPKETHEQALNVLSESFSTHLLVLVNQKKHPDTVKACALLLEKGLKQDKPVIKKAHVKVAGQAICSATTPNEVLINTCVPLLAAIAEKIQASPAAAGSVALEGYIALAVLEKVRLAGQYSLLLEKSKYYNLSVYATAKASKEPTFLVNDRMLSKLSEEEEYYWLLRALDTIGSGFNELSDTLRGALCQTLVAVTAAISSYETIQMANKVTFACGAASSPDFGKCLIGCMMEWLQSKPALQAGQASRFRKLLVLLFPGSSQEASFSLAVSSFVLAAHPSIRPSDGSFMWVSLVTQARLDIAEVVSLHSQQLMDILRVNLSRGPEDTWWGAALEGAKLLAFISPEKAATTLMTMAIDYLQPTTFTTEDVAIWKTPQGTMYRDVLKKGHQVAEDHNRKGAALDKWEKEVREQLATKKGNMPKLSKEEQELVTAQLAKEAAVRDAVQTHFISLQNGILLTKAVVGGLKISGILYDLPAACEPLLTRLLMRMFSVVRHKLASSLLRGQGVKGWLDLSMVCAPELNDLPTLTAIASLRSCDVLVPLEWQGEPLEELLSRLLFRLQMTTSRKRLDPPAFSYMFPLLERILLTGGVGFSPDTVVSVKDSGHDDDQPSLQVEQVTLALDVLGNHASLCANSAMPRLGMISALLRVIETQPKLNPTALDYLLQLSEGLGQSVIDPKELELLATGLLSESLFVRKACLQSLGSLDLAGCAEWANIWILCFSPDTTEKQLATALWEGNALSVPDDFCSVLCGLLTSDVPHIRTSAANSFYEAISLHPSSLPNVFDALCQLYFKLAEPIVPEYDRFGMLIQASLERTDPFGQRVAVGLALGGIVPLADRSLLELFLGFMITQEALADVHAHVRKAMLQASLEAIHHHGQTHMKPIMAILQHTLDQPDANSQSQDYIREGAVILYGTLARNLKSGAKEIPDIISKLIQTLDTPSESVQFAVAECLPPLILAAPTTAPGLIPSLLDKCINGDKFAKRRGAAFGLAGVVKGRGLTSLKEFDIMTTVYEAAKSKKAEARQGSMFALETLCELLGRQFEPYVIQTLPFLLICFSDSSDDVRRATLGTSRVIMSKLSGHGIKRTLPSLLEGLDDYQWRTKRGAIELLGSMAYCAPRQLSLSLPTIVPRLIEVLNDSHHMVKGAADSALASFTDVISNPEIQSLMPQIMDALSDPNSKTQAALKALLDTPFMHYLDAPSLALLVPILQRGLRERSTDIKCKSSQIVGNMASLTDQKDLVPYLPGLMPGLMEILVDPVPEARSTSAKSLGIMVAKLGEINFPDLIQELVRMLRDNISSVDRSGAAQGLSEILSGLDISRMEGLLPEILANTQSPKATTREGFTTMLIYLPATFGLRFKPYLPKVLSPVLNGLADDSEYVRDASLRAGQIIITNYSDQAINLLLPELQRGIFEPSWRIRQSSAQLMGDLLFNLMGITVKLDTEEADEEEEAAPVAAESSRKALLEILGQERRDSVLAGLYLIRADSSAKVRQVASAIWKLIVSNTPVPSKRSYPSSCPIFSASLLRRWLSVNIWLLVPLLISSVA</sequence>
<dbReference type="EMBL" id="QTSX02002216">
    <property type="protein sequence ID" value="KAJ9077158.1"/>
    <property type="molecule type" value="Genomic_DNA"/>
</dbReference>
<comment type="caution">
    <text evidence="1">The sequence shown here is derived from an EMBL/GenBank/DDBJ whole genome shotgun (WGS) entry which is preliminary data.</text>
</comment>
<accession>A0ACC2TR75</accession>